<accession>A0ABT4A4M4</accession>
<protein>
    <submittedName>
        <fullName evidence="1">Uncharacterized protein</fullName>
    </submittedName>
</protein>
<gene>
    <name evidence="1" type="ORF">OV287_17680</name>
</gene>
<organism evidence="1 2">
    <name type="scientific">Archangium lansingense</name>
    <dbReference type="NCBI Taxonomy" id="2995310"/>
    <lineage>
        <taxon>Bacteria</taxon>
        <taxon>Pseudomonadati</taxon>
        <taxon>Myxococcota</taxon>
        <taxon>Myxococcia</taxon>
        <taxon>Myxococcales</taxon>
        <taxon>Cystobacterineae</taxon>
        <taxon>Archangiaceae</taxon>
        <taxon>Archangium</taxon>
    </lineage>
</organism>
<proteinExistence type="predicted"/>
<sequence length="329" mass="35570">MMILPQCRTGIVVLTNGQPVGVPEAICRAFMEDMLSDGVDFDAILHGAAAMMQDGLYKVPEPLPSRPPHGARIADDYKGTYTHPFYGPFTVGGSGEGGDIHSAFHIAMGPPATPQLSRLALYGGDTFLYEPPGENGGGQSAVAFASAPNGPITGVQIEHLFEPYTVGNEFPPFGELSSYAADTWQDVYYLDTGLVIGFDAMLRSWTFVALTDQPVALVVYRPDGNRYAVQAKTAYETPRPRAVNTFFTGPIAVQAGDRIGFHQKERGTIAFKLDPGAPWDRGRGNLGGRVWFNPGETAPSFEFSSSTDRTYLLQVEVAWGLRGPGMARR</sequence>
<dbReference type="Gene3D" id="2.40.128.600">
    <property type="match status" value="1"/>
</dbReference>
<dbReference type="Proteomes" id="UP001207654">
    <property type="component" value="Unassembled WGS sequence"/>
</dbReference>
<keyword evidence="2" id="KW-1185">Reference proteome</keyword>
<dbReference type="EMBL" id="JAPNKA010000001">
    <property type="protein sequence ID" value="MCY1076311.1"/>
    <property type="molecule type" value="Genomic_DNA"/>
</dbReference>
<dbReference type="RefSeq" id="WP_267535206.1">
    <property type="nucleotide sequence ID" value="NZ_JAPNKA010000001.1"/>
</dbReference>
<name>A0ABT4A4M4_9BACT</name>
<evidence type="ECO:0000313" key="1">
    <source>
        <dbReference type="EMBL" id="MCY1076311.1"/>
    </source>
</evidence>
<reference evidence="1 2" key="1">
    <citation type="submission" date="2022-11" db="EMBL/GenBank/DDBJ databases">
        <title>Minimal conservation of predation-associated metabolite biosynthetic gene clusters underscores biosynthetic potential of Myxococcota including descriptions for ten novel species: Archangium lansinium sp. nov., Myxococcus landrumus sp. nov., Nannocystis bai.</title>
        <authorList>
            <person name="Ahearne A."/>
            <person name="Stevens C."/>
            <person name="Phillips K."/>
        </authorList>
    </citation>
    <scope>NUCLEOTIDE SEQUENCE [LARGE SCALE GENOMIC DNA]</scope>
    <source>
        <strain evidence="1 2">MIWBW</strain>
    </source>
</reference>
<evidence type="ECO:0000313" key="2">
    <source>
        <dbReference type="Proteomes" id="UP001207654"/>
    </source>
</evidence>
<comment type="caution">
    <text evidence="1">The sequence shown here is derived from an EMBL/GenBank/DDBJ whole genome shotgun (WGS) entry which is preliminary data.</text>
</comment>